<dbReference type="PROSITE" id="PS00122">
    <property type="entry name" value="CARBOXYLESTERASE_B_1"/>
    <property type="match status" value="1"/>
</dbReference>
<feature type="domain" description="Carboxylesterase type B" evidence="6">
    <location>
        <begin position="29"/>
        <end position="492"/>
    </location>
</feature>
<gene>
    <name evidence="7" type="primary">pnbA</name>
    <name evidence="7" type="ORF">OJF2_56470</name>
</gene>
<organism evidence="7 8">
    <name type="scientific">Aquisphaera giovannonii</name>
    <dbReference type="NCBI Taxonomy" id="406548"/>
    <lineage>
        <taxon>Bacteria</taxon>
        <taxon>Pseudomonadati</taxon>
        <taxon>Planctomycetota</taxon>
        <taxon>Planctomycetia</taxon>
        <taxon>Isosphaerales</taxon>
        <taxon>Isosphaeraceae</taxon>
        <taxon>Aquisphaera</taxon>
    </lineage>
</organism>
<evidence type="ECO:0000259" key="6">
    <source>
        <dbReference type="Pfam" id="PF00135"/>
    </source>
</evidence>
<dbReference type="AlphaFoldDB" id="A0A5B9W8W5"/>
<dbReference type="InterPro" id="IPR019819">
    <property type="entry name" value="Carboxylesterase_B_CS"/>
</dbReference>
<proteinExistence type="inferred from homology"/>
<sequence length="518" mass="56053">MFPSLAWSLACLACLGKTLDPDGLAENRARTAAGVVEGTSAGQGVRVFKGIPFAEPPVGPLRWKAPRPLKAWPGVRKARIFGPSPQQATSMALMMGVMTRLDEDCLYLNVWTPAKSQADRLPVMVWIYGGAFSMGSTATPLYDGTNLAKRGVVVVSVAYRVGVFGFLAHPELTREGEGTNFGLRDQIAGLRWVRDNIAAFGGDPSRVTIFGESAGGISVSMLSASPRARGLFDRAISQSGGSFAPPKFADEGGQHVPPLRVAEAQGVKYLQSVGAKDIAAARDLPAKELMKASAFWWPTFDGDVLLGDQHEPYRQGKFNDTPILVGTNSDEGALFIRDGITADRLVAQFRGAFGQHAESLLKAYPHGTPAEALSAARNIFRDSVFAWHTWTWARLQAEKGRNPAYLYYFDHRMPLSPGGATHGAEIGFVFGNPGLFHAPNRPEDAKLSELMGRYWVNFAATGNPNGAELPEWPAYTTASPRVMVLSAGAEVKDVPNLGALKALDAYYSWRRERARAEN</sequence>
<dbReference type="Pfam" id="PF00135">
    <property type="entry name" value="COesterase"/>
    <property type="match status" value="1"/>
</dbReference>
<evidence type="ECO:0000256" key="5">
    <source>
        <dbReference type="RuleBase" id="RU361235"/>
    </source>
</evidence>
<keyword evidence="2 5" id="KW-0378">Hydrolase</keyword>
<dbReference type="InterPro" id="IPR000997">
    <property type="entry name" value="Cholinesterase"/>
</dbReference>
<keyword evidence="8" id="KW-1185">Reference proteome</keyword>
<evidence type="ECO:0000256" key="3">
    <source>
        <dbReference type="ARBA" id="ARBA00023157"/>
    </source>
</evidence>
<evidence type="ECO:0000313" key="7">
    <source>
        <dbReference type="EMBL" id="QEH37062.1"/>
    </source>
</evidence>
<dbReference type="InterPro" id="IPR050654">
    <property type="entry name" value="AChE-related_enzymes"/>
</dbReference>
<dbReference type="PROSITE" id="PS00941">
    <property type="entry name" value="CARBOXYLESTERASE_B_2"/>
    <property type="match status" value="1"/>
</dbReference>
<dbReference type="EC" id="3.1.1.-" evidence="5"/>
<feature type="active site" description="Acyl-ester intermediate" evidence="4">
    <location>
        <position position="213"/>
    </location>
</feature>
<dbReference type="Gene3D" id="3.40.50.1820">
    <property type="entry name" value="alpha/beta hydrolase"/>
    <property type="match status" value="1"/>
</dbReference>
<dbReference type="InterPro" id="IPR002018">
    <property type="entry name" value="CarbesteraseB"/>
</dbReference>
<evidence type="ECO:0000313" key="8">
    <source>
        <dbReference type="Proteomes" id="UP000324233"/>
    </source>
</evidence>
<dbReference type="GO" id="GO:0004104">
    <property type="term" value="F:cholinesterase activity"/>
    <property type="evidence" value="ECO:0007669"/>
    <property type="project" value="InterPro"/>
</dbReference>
<accession>A0A5B9W8W5</accession>
<name>A0A5B9W8W5_9BACT</name>
<dbReference type="InterPro" id="IPR019826">
    <property type="entry name" value="Carboxylesterase_B_AS"/>
</dbReference>
<dbReference type="KEGG" id="agv:OJF2_56470"/>
<evidence type="ECO:0000256" key="4">
    <source>
        <dbReference type="PIRSR" id="PIRSR600997-1"/>
    </source>
</evidence>
<evidence type="ECO:0000256" key="1">
    <source>
        <dbReference type="ARBA" id="ARBA00005964"/>
    </source>
</evidence>
<dbReference type="PRINTS" id="PR00878">
    <property type="entry name" value="CHOLNESTRASE"/>
</dbReference>
<evidence type="ECO:0000256" key="2">
    <source>
        <dbReference type="ARBA" id="ARBA00022801"/>
    </source>
</evidence>
<feature type="active site" description="Charge relay system" evidence="4">
    <location>
        <position position="422"/>
    </location>
</feature>
<dbReference type="OrthoDB" id="9806180at2"/>
<feature type="active site" description="Charge relay system" evidence="4">
    <location>
        <position position="331"/>
    </location>
</feature>
<dbReference type="PANTHER" id="PTHR43918">
    <property type="entry name" value="ACETYLCHOLINESTERASE"/>
    <property type="match status" value="1"/>
</dbReference>
<dbReference type="Proteomes" id="UP000324233">
    <property type="component" value="Chromosome"/>
</dbReference>
<protein>
    <recommendedName>
        <fullName evidence="5">Carboxylic ester hydrolase</fullName>
        <ecNumber evidence="5">3.1.1.-</ecNumber>
    </recommendedName>
</protein>
<dbReference type="PANTHER" id="PTHR43918:SF4">
    <property type="entry name" value="CARBOXYLIC ESTER HYDROLASE"/>
    <property type="match status" value="1"/>
</dbReference>
<reference evidence="7 8" key="1">
    <citation type="submission" date="2019-08" db="EMBL/GenBank/DDBJ databases">
        <title>Deep-cultivation of Planctomycetes and their phenomic and genomic characterization uncovers novel biology.</title>
        <authorList>
            <person name="Wiegand S."/>
            <person name="Jogler M."/>
            <person name="Boedeker C."/>
            <person name="Pinto D."/>
            <person name="Vollmers J."/>
            <person name="Rivas-Marin E."/>
            <person name="Kohn T."/>
            <person name="Peeters S.H."/>
            <person name="Heuer A."/>
            <person name="Rast P."/>
            <person name="Oberbeckmann S."/>
            <person name="Bunk B."/>
            <person name="Jeske O."/>
            <person name="Meyerdierks A."/>
            <person name="Storesund J.E."/>
            <person name="Kallscheuer N."/>
            <person name="Luecker S."/>
            <person name="Lage O.M."/>
            <person name="Pohl T."/>
            <person name="Merkel B.J."/>
            <person name="Hornburger P."/>
            <person name="Mueller R.-W."/>
            <person name="Bruemmer F."/>
            <person name="Labrenz M."/>
            <person name="Spormann A.M."/>
            <person name="Op den Camp H."/>
            <person name="Overmann J."/>
            <person name="Amann R."/>
            <person name="Jetten M.S.M."/>
            <person name="Mascher T."/>
            <person name="Medema M.H."/>
            <person name="Devos D.P."/>
            <person name="Kaster A.-K."/>
            <person name="Ovreas L."/>
            <person name="Rohde M."/>
            <person name="Galperin M.Y."/>
            <person name="Jogler C."/>
        </authorList>
    </citation>
    <scope>NUCLEOTIDE SEQUENCE [LARGE SCALE GENOMIC DNA]</scope>
    <source>
        <strain evidence="7 8">OJF2</strain>
    </source>
</reference>
<dbReference type="RefSeq" id="WP_148596673.1">
    <property type="nucleotide sequence ID" value="NZ_CP042997.1"/>
</dbReference>
<dbReference type="EMBL" id="CP042997">
    <property type="protein sequence ID" value="QEH37062.1"/>
    <property type="molecule type" value="Genomic_DNA"/>
</dbReference>
<keyword evidence="3" id="KW-1015">Disulfide bond</keyword>
<dbReference type="SUPFAM" id="SSF53474">
    <property type="entry name" value="alpha/beta-Hydrolases"/>
    <property type="match status" value="1"/>
</dbReference>
<dbReference type="InterPro" id="IPR029058">
    <property type="entry name" value="AB_hydrolase_fold"/>
</dbReference>
<comment type="similarity">
    <text evidence="1 5">Belongs to the type-B carboxylesterase/lipase family.</text>
</comment>